<dbReference type="AlphaFoldDB" id="A0A3M7R8V1"/>
<evidence type="ECO:0000256" key="4">
    <source>
        <dbReference type="ARBA" id="ARBA00023004"/>
    </source>
</evidence>
<evidence type="ECO:0000256" key="3">
    <source>
        <dbReference type="ARBA" id="ARBA00022723"/>
    </source>
</evidence>
<evidence type="ECO:0000256" key="1">
    <source>
        <dbReference type="ARBA" id="ARBA00022448"/>
    </source>
</evidence>
<keyword evidence="7" id="KW-1185">Reference proteome</keyword>
<dbReference type="PROSITE" id="PS01033">
    <property type="entry name" value="GLOBIN"/>
    <property type="match status" value="1"/>
</dbReference>
<dbReference type="CDD" id="cd01040">
    <property type="entry name" value="Mb-like"/>
    <property type="match status" value="1"/>
</dbReference>
<evidence type="ECO:0000313" key="6">
    <source>
        <dbReference type="EMBL" id="RNA20042.1"/>
    </source>
</evidence>
<dbReference type="OrthoDB" id="436496at2759"/>
<dbReference type="GO" id="GO:0046872">
    <property type="term" value="F:metal ion binding"/>
    <property type="evidence" value="ECO:0007669"/>
    <property type="project" value="UniProtKB-KW"/>
</dbReference>
<evidence type="ECO:0000256" key="2">
    <source>
        <dbReference type="ARBA" id="ARBA00022617"/>
    </source>
</evidence>
<keyword evidence="3" id="KW-0479">Metal-binding</keyword>
<organism evidence="6 7">
    <name type="scientific">Brachionus plicatilis</name>
    <name type="common">Marine rotifer</name>
    <name type="synonym">Brachionus muelleri</name>
    <dbReference type="NCBI Taxonomy" id="10195"/>
    <lineage>
        <taxon>Eukaryota</taxon>
        <taxon>Metazoa</taxon>
        <taxon>Spiralia</taxon>
        <taxon>Gnathifera</taxon>
        <taxon>Rotifera</taxon>
        <taxon>Eurotatoria</taxon>
        <taxon>Monogononta</taxon>
        <taxon>Pseudotrocha</taxon>
        <taxon>Ploima</taxon>
        <taxon>Brachionidae</taxon>
        <taxon>Brachionus</taxon>
    </lineage>
</organism>
<dbReference type="EMBL" id="REGN01003927">
    <property type="protein sequence ID" value="RNA20042.1"/>
    <property type="molecule type" value="Genomic_DNA"/>
</dbReference>
<dbReference type="GO" id="GO:0019825">
    <property type="term" value="F:oxygen binding"/>
    <property type="evidence" value="ECO:0007669"/>
    <property type="project" value="InterPro"/>
</dbReference>
<proteinExistence type="predicted"/>
<reference evidence="6 7" key="1">
    <citation type="journal article" date="2018" name="Sci. Rep.">
        <title>Genomic signatures of local adaptation to the degree of environmental predictability in rotifers.</title>
        <authorList>
            <person name="Franch-Gras L."/>
            <person name="Hahn C."/>
            <person name="Garcia-Roger E.M."/>
            <person name="Carmona M.J."/>
            <person name="Serra M."/>
            <person name="Gomez A."/>
        </authorList>
    </citation>
    <scope>NUCLEOTIDE SEQUENCE [LARGE SCALE GENOMIC DNA]</scope>
    <source>
        <strain evidence="6">HYR1</strain>
    </source>
</reference>
<keyword evidence="1" id="KW-0813">Transport</keyword>
<keyword evidence="4" id="KW-0408">Iron</keyword>
<sequence>MGVCAGSQKYDFNQKLSPSEIKIITETWKLMVKSGLSKHGTNLMVKIFIEHKELKPLWRFARNLDTEDQMSSNQTLKAHGEKLFNAIDMAFFYILSNQMKNGIRQQIENENQKLVSKQNIDIQIIDGEVTAGNYLSNGNTNKIFPDCGNVDMA</sequence>
<gene>
    <name evidence="6" type="ORF">BpHYR1_003330</name>
</gene>
<keyword evidence="2" id="KW-0349">Heme</keyword>
<dbReference type="Proteomes" id="UP000276133">
    <property type="component" value="Unassembled WGS sequence"/>
</dbReference>
<dbReference type="SUPFAM" id="SSF46458">
    <property type="entry name" value="Globin-like"/>
    <property type="match status" value="1"/>
</dbReference>
<protein>
    <submittedName>
        <fullName evidence="6">Putative globin-like</fullName>
    </submittedName>
</protein>
<dbReference type="InterPro" id="IPR012292">
    <property type="entry name" value="Globin/Proto"/>
</dbReference>
<dbReference type="InterPro" id="IPR044399">
    <property type="entry name" value="Mb-like_M"/>
</dbReference>
<accession>A0A3M7R8V1</accession>
<name>A0A3M7R8V1_BRAPC</name>
<dbReference type="GO" id="GO:0020037">
    <property type="term" value="F:heme binding"/>
    <property type="evidence" value="ECO:0007669"/>
    <property type="project" value="InterPro"/>
</dbReference>
<dbReference type="InterPro" id="IPR009050">
    <property type="entry name" value="Globin-like_sf"/>
</dbReference>
<evidence type="ECO:0000313" key="7">
    <source>
        <dbReference type="Proteomes" id="UP000276133"/>
    </source>
</evidence>
<dbReference type="InterPro" id="IPR000971">
    <property type="entry name" value="Globin"/>
</dbReference>
<feature type="domain" description="Globin" evidence="5">
    <location>
        <begin position="15"/>
        <end position="153"/>
    </location>
</feature>
<dbReference type="Gene3D" id="1.10.490.10">
    <property type="entry name" value="Globins"/>
    <property type="match status" value="1"/>
</dbReference>
<comment type="caution">
    <text evidence="6">The sequence shown here is derived from an EMBL/GenBank/DDBJ whole genome shotgun (WGS) entry which is preliminary data.</text>
</comment>
<evidence type="ECO:0000259" key="5">
    <source>
        <dbReference type="PROSITE" id="PS01033"/>
    </source>
</evidence>